<reference evidence="1 2" key="1">
    <citation type="submission" date="2015-10" db="EMBL/GenBank/DDBJ databases">
        <title>Draft genome sequence of Streptomyces canus DSM 40017, type strain for the species Streptomyces canus.</title>
        <authorList>
            <person name="Ruckert C."/>
            <person name="Winkler A."/>
            <person name="Kalinowski J."/>
            <person name="Kampfer P."/>
            <person name="Glaeser S."/>
        </authorList>
    </citation>
    <scope>NUCLEOTIDE SEQUENCE [LARGE SCALE GENOMIC DNA]</scope>
    <source>
        <strain evidence="1 2">DSM 40017</strain>
    </source>
</reference>
<dbReference type="AlphaFoldDB" id="A0A124HVB9"/>
<gene>
    <name evidence="1" type="ORF">AQJ46_45460</name>
</gene>
<organism evidence="1 2">
    <name type="scientific">Streptomyces canus</name>
    <dbReference type="NCBI Taxonomy" id="58343"/>
    <lineage>
        <taxon>Bacteria</taxon>
        <taxon>Bacillati</taxon>
        <taxon>Actinomycetota</taxon>
        <taxon>Actinomycetes</taxon>
        <taxon>Kitasatosporales</taxon>
        <taxon>Streptomycetaceae</taxon>
        <taxon>Streptomyces</taxon>
        <taxon>Streptomyces aurantiacus group</taxon>
    </lineage>
</organism>
<evidence type="ECO:0000313" key="1">
    <source>
        <dbReference type="EMBL" id="KUN57961.1"/>
    </source>
</evidence>
<comment type="caution">
    <text evidence="1">The sequence shown here is derived from an EMBL/GenBank/DDBJ whole genome shotgun (WGS) entry which is preliminary data.</text>
</comment>
<proteinExistence type="predicted"/>
<accession>A0A124HVB9</accession>
<sequence>MSERYEIVLSCFLRSDTPEAELAACRWHLGLDSDCPEGLDEEEHPWPLFLTYPSSELPGGDMATMRRSERVDGLGRPMWEVFARNYSIDDNLPLLDAVLTLVAPHIAVPGYGGYLRHEYDTEPTVFVFRDADYAQVSLGQVS</sequence>
<dbReference type="EMBL" id="LMWU01000066">
    <property type="protein sequence ID" value="KUN57961.1"/>
    <property type="molecule type" value="Genomic_DNA"/>
</dbReference>
<name>A0A124HVB9_9ACTN</name>
<protein>
    <submittedName>
        <fullName evidence="1">Uncharacterized protein</fullName>
    </submittedName>
</protein>
<evidence type="ECO:0000313" key="2">
    <source>
        <dbReference type="Proteomes" id="UP000053669"/>
    </source>
</evidence>
<dbReference type="Proteomes" id="UP000053669">
    <property type="component" value="Unassembled WGS sequence"/>
</dbReference>